<dbReference type="SUPFAM" id="SSF53383">
    <property type="entry name" value="PLP-dependent transferases"/>
    <property type="match status" value="1"/>
</dbReference>
<dbReference type="Gene3D" id="1.10.260.50">
    <property type="match status" value="1"/>
</dbReference>
<evidence type="ECO:0000256" key="7">
    <source>
        <dbReference type="ARBA" id="ARBA00023004"/>
    </source>
</evidence>
<dbReference type="EMBL" id="PIUK01000147">
    <property type="protein sequence ID" value="MBY6277182.1"/>
    <property type="molecule type" value="Genomic_DNA"/>
</dbReference>
<dbReference type="FunFam" id="3.40.640.10:FF:000084">
    <property type="entry name" value="IscS-like cysteine desulfurase"/>
    <property type="match status" value="1"/>
</dbReference>
<organism evidence="12 13">
    <name type="scientific">Symbiobacterium thermophilum</name>
    <dbReference type="NCBI Taxonomy" id="2734"/>
    <lineage>
        <taxon>Bacteria</taxon>
        <taxon>Bacillati</taxon>
        <taxon>Bacillota</taxon>
        <taxon>Clostridia</taxon>
        <taxon>Eubacteriales</taxon>
        <taxon>Symbiobacteriaceae</taxon>
        <taxon>Symbiobacterium</taxon>
    </lineage>
</organism>
<evidence type="ECO:0000256" key="6">
    <source>
        <dbReference type="ARBA" id="ARBA00022898"/>
    </source>
</evidence>
<dbReference type="Proteomes" id="UP000732377">
    <property type="component" value="Unassembled WGS sequence"/>
</dbReference>
<dbReference type="InterPro" id="IPR015424">
    <property type="entry name" value="PyrdxlP-dep_Trfase"/>
</dbReference>
<evidence type="ECO:0000256" key="4">
    <source>
        <dbReference type="ARBA" id="ARBA00022679"/>
    </source>
</evidence>
<dbReference type="PIRSF" id="PIRSF005572">
    <property type="entry name" value="NifS"/>
    <property type="match status" value="1"/>
</dbReference>
<evidence type="ECO:0000256" key="10">
    <source>
        <dbReference type="RuleBase" id="RU004504"/>
    </source>
</evidence>
<gene>
    <name evidence="12" type="ORF">CWE10_13385</name>
</gene>
<dbReference type="RefSeq" id="WP_273380328.1">
    <property type="nucleotide sequence ID" value="NZ_PIUK01000147.1"/>
</dbReference>
<accession>A0A953I5E2</accession>
<evidence type="ECO:0000256" key="9">
    <source>
        <dbReference type="ARBA" id="ARBA00050776"/>
    </source>
</evidence>
<name>A0A953I5E2_SYMTR</name>
<dbReference type="GO" id="GO:0046872">
    <property type="term" value="F:metal ion binding"/>
    <property type="evidence" value="ECO:0007669"/>
    <property type="project" value="UniProtKB-KW"/>
</dbReference>
<evidence type="ECO:0000256" key="5">
    <source>
        <dbReference type="ARBA" id="ARBA00022723"/>
    </source>
</evidence>
<comment type="similarity">
    <text evidence="2">Belongs to the class-V pyridoxal-phosphate-dependent aminotransferase family. NifS/IscS subfamily.</text>
</comment>
<keyword evidence="5" id="KW-0479">Metal-binding</keyword>
<dbReference type="InterPro" id="IPR016454">
    <property type="entry name" value="Cysteine_dSase"/>
</dbReference>
<keyword evidence="8" id="KW-0411">Iron-sulfur</keyword>
<evidence type="ECO:0000256" key="2">
    <source>
        <dbReference type="ARBA" id="ARBA00006490"/>
    </source>
</evidence>
<evidence type="ECO:0000256" key="3">
    <source>
        <dbReference type="ARBA" id="ARBA00012239"/>
    </source>
</evidence>
<dbReference type="PANTHER" id="PTHR11601">
    <property type="entry name" value="CYSTEINE DESULFURYLASE FAMILY MEMBER"/>
    <property type="match status" value="1"/>
</dbReference>
<dbReference type="Gene3D" id="3.90.1150.10">
    <property type="entry name" value="Aspartate Aminotransferase, domain 1"/>
    <property type="match status" value="1"/>
</dbReference>
<evidence type="ECO:0000313" key="13">
    <source>
        <dbReference type="Proteomes" id="UP000732377"/>
    </source>
</evidence>
<dbReference type="InterPro" id="IPR015421">
    <property type="entry name" value="PyrdxlP-dep_Trfase_major"/>
</dbReference>
<keyword evidence="7" id="KW-0408">Iron</keyword>
<keyword evidence="4" id="KW-0808">Transferase</keyword>
<dbReference type="Pfam" id="PF00266">
    <property type="entry name" value="Aminotran_5"/>
    <property type="match status" value="1"/>
</dbReference>
<sequence length="380" mass="39794">MERPIYLDYNATTPVDPAVVEAMLPYLTDHYGNPHSTHRLGAVAAAAVATAREQVAGLIGASAGEIVFTSCASESINLAVKGVAFARGKGHIITSGIEHPATLEACRYLERHFGFALTVLPADEQGRIDPDAVRRALRPDTILITLLHAQNETGVIQPVEEVGRIAREAGVLFHVDAAQSCGKIPVDVRAIGCDLLTVAGHKLYAPKGVGALYVRSGVVLHPLIHGADYEGGRRAGTENVPYLVALGRAAEIAEAKLAIGEGRRLAELRDRLQQRLAAALPIRVTGLGAPRLPNTLHLLVEGLVGNDLLDAAPEVAASTGSACHAGVSEPSAVLLAMGLAPEEALGSVRLSLGRYTTAEEVDAAADALIAAARRLRPAAR</sequence>
<reference evidence="12" key="1">
    <citation type="submission" date="2017-11" db="EMBL/GenBank/DDBJ databases">
        <title>Three new genomes from thermophilic consortium.</title>
        <authorList>
            <person name="Quaggio R."/>
            <person name="Amgarten D."/>
            <person name="Setubal J.C."/>
        </authorList>
    </citation>
    <scope>NUCLEOTIDE SEQUENCE</scope>
    <source>
        <strain evidence="12">ZCTH01-B2</strain>
    </source>
</reference>
<dbReference type="PROSITE" id="PS00595">
    <property type="entry name" value="AA_TRANSFER_CLASS_5"/>
    <property type="match status" value="1"/>
</dbReference>
<dbReference type="InterPro" id="IPR015422">
    <property type="entry name" value="PyrdxlP-dep_Trfase_small"/>
</dbReference>
<dbReference type="EC" id="2.8.1.7" evidence="3"/>
<dbReference type="PANTHER" id="PTHR11601:SF34">
    <property type="entry name" value="CYSTEINE DESULFURASE"/>
    <property type="match status" value="1"/>
</dbReference>
<feature type="domain" description="Aminotransferase class V" evidence="11">
    <location>
        <begin position="5"/>
        <end position="363"/>
    </location>
</feature>
<comment type="catalytic activity">
    <reaction evidence="9">
        <text>(sulfur carrier)-H + L-cysteine = (sulfur carrier)-SH + L-alanine</text>
        <dbReference type="Rhea" id="RHEA:43892"/>
        <dbReference type="Rhea" id="RHEA-COMP:14737"/>
        <dbReference type="Rhea" id="RHEA-COMP:14739"/>
        <dbReference type="ChEBI" id="CHEBI:29917"/>
        <dbReference type="ChEBI" id="CHEBI:35235"/>
        <dbReference type="ChEBI" id="CHEBI:57972"/>
        <dbReference type="ChEBI" id="CHEBI:64428"/>
        <dbReference type="EC" id="2.8.1.7"/>
    </reaction>
</comment>
<dbReference type="GO" id="GO:0051536">
    <property type="term" value="F:iron-sulfur cluster binding"/>
    <property type="evidence" value="ECO:0007669"/>
    <property type="project" value="UniProtKB-KW"/>
</dbReference>
<dbReference type="InterPro" id="IPR020578">
    <property type="entry name" value="Aminotrans_V_PyrdxlP_BS"/>
</dbReference>
<evidence type="ECO:0000256" key="8">
    <source>
        <dbReference type="ARBA" id="ARBA00023014"/>
    </source>
</evidence>
<keyword evidence="6" id="KW-0663">Pyridoxal phosphate</keyword>
<dbReference type="GO" id="GO:0031071">
    <property type="term" value="F:cysteine desulfurase activity"/>
    <property type="evidence" value="ECO:0007669"/>
    <property type="project" value="UniProtKB-EC"/>
</dbReference>
<comment type="caution">
    <text evidence="12">The sequence shown here is derived from an EMBL/GenBank/DDBJ whole genome shotgun (WGS) entry which is preliminary data.</text>
</comment>
<evidence type="ECO:0000313" key="12">
    <source>
        <dbReference type="EMBL" id="MBY6277182.1"/>
    </source>
</evidence>
<evidence type="ECO:0000256" key="1">
    <source>
        <dbReference type="ARBA" id="ARBA00001933"/>
    </source>
</evidence>
<dbReference type="AlphaFoldDB" id="A0A953I5E2"/>
<proteinExistence type="inferred from homology"/>
<dbReference type="Gene3D" id="3.40.640.10">
    <property type="entry name" value="Type I PLP-dependent aspartate aminotransferase-like (Major domain)"/>
    <property type="match status" value="1"/>
</dbReference>
<protein>
    <recommendedName>
        <fullName evidence="3">cysteine desulfurase</fullName>
        <ecNumber evidence="3">2.8.1.7</ecNumber>
    </recommendedName>
</protein>
<dbReference type="InterPro" id="IPR000192">
    <property type="entry name" value="Aminotrans_V_dom"/>
</dbReference>
<evidence type="ECO:0000259" key="11">
    <source>
        <dbReference type="Pfam" id="PF00266"/>
    </source>
</evidence>
<comment type="cofactor">
    <cofactor evidence="1 10">
        <name>pyridoxal 5'-phosphate</name>
        <dbReference type="ChEBI" id="CHEBI:597326"/>
    </cofactor>
</comment>